<evidence type="ECO:0008006" key="4">
    <source>
        <dbReference type="Google" id="ProtNLM"/>
    </source>
</evidence>
<gene>
    <name evidence="2" type="ORF">EJ04DRAFT_310975</name>
</gene>
<feature type="chain" id="PRO_5040308585" description="Secreted protein" evidence="1">
    <location>
        <begin position="23"/>
        <end position="108"/>
    </location>
</feature>
<feature type="signal peptide" evidence="1">
    <location>
        <begin position="1"/>
        <end position="22"/>
    </location>
</feature>
<dbReference type="Proteomes" id="UP000799444">
    <property type="component" value="Unassembled WGS sequence"/>
</dbReference>
<dbReference type="EMBL" id="ML996104">
    <property type="protein sequence ID" value="KAF2739428.1"/>
    <property type="molecule type" value="Genomic_DNA"/>
</dbReference>
<reference evidence="2" key="1">
    <citation type="journal article" date="2020" name="Stud. Mycol.">
        <title>101 Dothideomycetes genomes: a test case for predicting lifestyles and emergence of pathogens.</title>
        <authorList>
            <person name="Haridas S."/>
            <person name="Albert R."/>
            <person name="Binder M."/>
            <person name="Bloem J."/>
            <person name="Labutti K."/>
            <person name="Salamov A."/>
            <person name="Andreopoulos B."/>
            <person name="Baker S."/>
            <person name="Barry K."/>
            <person name="Bills G."/>
            <person name="Bluhm B."/>
            <person name="Cannon C."/>
            <person name="Castanera R."/>
            <person name="Culley D."/>
            <person name="Daum C."/>
            <person name="Ezra D."/>
            <person name="Gonzalez J."/>
            <person name="Henrissat B."/>
            <person name="Kuo A."/>
            <person name="Liang C."/>
            <person name="Lipzen A."/>
            <person name="Lutzoni F."/>
            <person name="Magnuson J."/>
            <person name="Mondo S."/>
            <person name="Nolan M."/>
            <person name="Ohm R."/>
            <person name="Pangilinan J."/>
            <person name="Park H.-J."/>
            <person name="Ramirez L."/>
            <person name="Alfaro M."/>
            <person name="Sun H."/>
            <person name="Tritt A."/>
            <person name="Yoshinaga Y."/>
            <person name="Zwiers L.-H."/>
            <person name="Turgeon B."/>
            <person name="Goodwin S."/>
            <person name="Spatafora J."/>
            <person name="Crous P."/>
            <person name="Grigoriev I."/>
        </authorList>
    </citation>
    <scope>NUCLEOTIDE SEQUENCE</scope>
    <source>
        <strain evidence="2">CBS 125425</strain>
    </source>
</reference>
<evidence type="ECO:0000313" key="2">
    <source>
        <dbReference type="EMBL" id="KAF2739428.1"/>
    </source>
</evidence>
<keyword evidence="1" id="KW-0732">Signal</keyword>
<protein>
    <recommendedName>
        <fullName evidence="4">Secreted protein</fullName>
    </recommendedName>
</protein>
<comment type="caution">
    <text evidence="2">The sequence shown here is derived from an EMBL/GenBank/DDBJ whole genome shotgun (WGS) entry which is preliminary data.</text>
</comment>
<dbReference type="AlphaFoldDB" id="A0A9P4R501"/>
<evidence type="ECO:0000313" key="3">
    <source>
        <dbReference type="Proteomes" id="UP000799444"/>
    </source>
</evidence>
<keyword evidence="3" id="KW-1185">Reference proteome</keyword>
<name>A0A9P4R501_9PLEO</name>
<proteinExistence type="predicted"/>
<accession>A0A9P4R501</accession>
<organism evidence="2 3">
    <name type="scientific">Polyplosphaeria fusca</name>
    <dbReference type="NCBI Taxonomy" id="682080"/>
    <lineage>
        <taxon>Eukaryota</taxon>
        <taxon>Fungi</taxon>
        <taxon>Dikarya</taxon>
        <taxon>Ascomycota</taxon>
        <taxon>Pezizomycotina</taxon>
        <taxon>Dothideomycetes</taxon>
        <taxon>Pleosporomycetidae</taxon>
        <taxon>Pleosporales</taxon>
        <taxon>Tetraplosphaeriaceae</taxon>
        <taxon>Polyplosphaeria</taxon>
    </lineage>
</organism>
<sequence length="108" mass="12126">MKFCAQLLLALWCCGCRRRAGASPNSHRRFERLQPVDARRGAQVWVRPQAVCLKQLALLGCESKWGVLLCSRIGDAAASTGSDVSRASARHLRVMSWPIRQSPRKRRP</sequence>
<evidence type="ECO:0000256" key="1">
    <source>
        <dbReference type="SAM" id="SignalP"/>
    </source>
</evidence>